<protein>
    <recommendedName>
        <fullName evidence="1">PH domain-containing protein</fullName>
    </recommendedName>
</protein>
<evidence type="ECO:0000259" key="1">
    <source>
        <dbReference type="Pfam" id="PF16457"/>
    </source>
</evidence>
<dbReference type="EMBL" id="KV454209">
    <property type="protein sequence ID" value="ODQ60787.1"/>
    <property type="molecule type" value="Genomic_DNA"/>
</dbReference>
<evidence type="ECO:0000313" key="3">
    <source>
        <dbReference type="Proteomes" id="UP000094112"/>
    </source>
</evidence>
<evidence type="ECO:0000313" key="2">
    <source>
        <dbReference type="EMBL" id="ODQ60787.1"/>
    </source>
</evidence>
<dbReference type="OrthoDB" id="28413at2759"/>
<dbReference type="Pfam" id="PF16457">
    <property type="entry name" value="PH_12"/>
    <property type="match status" value="1"/>
</dbReference>
<dbReference type="RefSeq" id="XP_019039994.1">
    <property type="nucleotide sequence ID" value="XM_019184559.1"/>
</dbReference>
<gene>
    <name evidence="2" type="ORF">WICANDRAFT_77460</name>
</gene>
<sequence>MTTPPSAKSIEQAFEKQKAKGKYLEESVSLQFLNDLKAHITNQSPDKFKSIILLSHVIRSSKPNELFVNVLDETLLNGILGSITKSTTVDYIMATFRILLIMLKGEIFNQVDPSEYLNPLLRSLNSNLLFLDVLSTKLYTENVDLILKSLEFINGYFSINHYQLYSLNYLIKYFLKLQKSEYFIILNNILQDQRFKQILSPSIKKLNESLLKILNTLNEIKVDQHNILQLSMIEETSEFAMQKDHQSFIINNFSILQLIDFYFFSQSSNITFKKSFHEQMLFNNNKSEMFPLIPVSQRVTTLLLAIFQTDQSTSFPILKQYLFLRDLLHFNIISKFLEIWKESGAQQDELQNLSPLVEILLKHLNDELNDELHVVDQILTIFKTTNYSKLREIQLNNYKNENLSKASLEIQSFDKILKNQVFEFIKNQRFLQLSKGAWVFADLPTFNTSDQSTTPDSNFYFMILSPNFKNLLYKEYKFKTQNIPNIDKIGTPIQINSIANFKIEEIQQVDPTAIRTNPSESSRLINLVGKTIINKITLINRKGKVLFTFYAKKHDSFNYLDGLNLLLGHYDKLSDDLNFQIDKLFEIRKTVQLLNYDVKIDNNVVDDEQIYDLENLEKLSTNFYYS</sequence>
<feature type="domain" description="PH" evidence="1">
    <location>
        <begin position="425"/>
        <end position="568"/>
    </location>
</feature>
<accession>A0A1E3P7D3</accession>
<proteinExistence type="predicted"/>
<dbReference type="GeneID" id="30201805"/>
<dbReference type="STRING" id="683960.A0A1E3P7D3"/>
<reference evidence="2 3" key="1">
    <citation type="journal article" date="2016" name="Proc. Natl. Acad. Sci. U.S.A.">
        <title>Comparative genomics of biotechnologically important yeasts.</title>
        <authorList>
            <person name="Riley R."/>
            <person name="Haridas S."/>
            <person name="Wolfe K.H."/>
            <person name="Lopes M.R."/>
            <person name="Hittinger C.T."/>
            <person name="Goeker M."/>
            <person name="Salamov A.A."/>
            <person name="Wisecaver J.H."/>
            <person name="Long T.M."/>
            <person name="Calvey C.H."/>
            <person name="Aerts A.L."/>
            <person name="Barry K.W."/>
            <person name="Choi C."/>
            <person name="Clum A."/>
            <person name="Coughlan A.Y."/>
            <person name="Deshpande S."/>
            <person name="Douglass A.P."/>
            <person name="Hanson S.J."/>
            <person name="Klenk H.-P."/>
            <person name="LaButti K.M."/>
            <person name="Lapidus A."/>
            <person name="Lindquist E.A."/>
            <person name="Lipzen A.M."/>
            <person name="Meier-Kolthoff J.P."/>
            <person name="Ohm R.A."/>
            <person name="Otillar R.P."/>
            <person name="Pangilinan J.L."/>
            <person name="Peng Y."/>
            <person name="Rokas A."/>
            <person name="Rosa C.A."/>
            <person name="Scheuner C."/>
            <person name="Sibirny A.A."/>
            <person name="Slot J.C."/>
            <person name="Stielow J.B."/>
            <person name="Sun H."/>
            <person name="Kurtzman C.P."/>
            <person name="Blackwell M."/>
            <person name="Grigoriev I.V."/>
            <person name="Jeffries T.W."/>
        </authorList>
    </citation>
    <scope>NUCLEOTIDE SEQUENCE [LARGE SCALE GENOMIC DNA]</scope>
    <source>
        <strain evidence="3">ATCC 58044 / CBS 1984 / NCYC 433 / NRRL Y-366-8</strain>
    </source>
</reference>
<organism evidence="2 3">
    <name type="scientific">Wickerhamomyces anomalus (strain ATCC 58044 / CBS 1984 / NCYC 433 / NRRL Y-366-8)</name>
    <name type="common">Yeast</name>
    <name type="synonym">Hansenula anomala</name>
    <dbReference type="NCBI Taxonomy" id="683960"/>
    <lineage>
        <taxon>Eukaryota</taxon>
        <taxon>Fungi</taxon>
        <taxon>Dikarya</taxon>
        <taxon>Ascomycota</taxon>
        <taxon>Saccharomycotina</taxon>
        <taxon>Saccharomycetes</taxon>
        <taxon>Phaffomycetales</taxon>
        <taxon>Wickerhamomycetaceae</taxon>
        <taxon>Wickerhamomyces</taxon>
    </lineage>
</organism>
<dbReference type="Proteomes" id="UP000094112">
    <property type="component" value="Unassembled WGS sequence"/>
</dbReference>
<dbReference type="Gene3D" id="2.30.29.30">
    <property type="entry name" value="Pleckstrin-homology domain (PH domain)/Phosphotyrosine-binding domain (PTB)"/>
    <property type="match status" value="1"/>
</dbReference>
<dbReference type="InterPro" id="IPR001849">
    <property type="entry name" value="PH_domain"/>
</dbReference>
<dbReference type="AlphaFoldDB" id="A0A1E3P7D3"/>
<name>A0A1E3P7D3_WICAA</name>
<keyword evidence="3" id="KW-1185">Reference proteome</keyword>
<dbReference type="InterPro" id="IPR011993">
    <property type="entry name" value="PH-like_dom_sf"/>
</dbReference>